<evidence type="ECO:0000259" key="1">
    <source>
        <dbReference type="Pfam" id="PF13358"/>
    </source>
</evidence>
<dbReference type="InterPro" id="IPR036397">
    <property type="entry name" value="RNaseH_sf"/>
</dbReference>
<evidence type="ECO:0000313" key="5">
    <source>
        <dbReference type="Proteomes" id="UP000427906"/>
    </source>
</evidence>
<dbReference type="KEGG" id="dalk:DSCA_36470"/>
<proteinExistence type="predicted"/>
<dbReference type="InterPro" id="IPR036388">
    <property type="entry name" value="WH-like_DNA-bd_sf"/>
</dbReference>
<feature type="domain" description="Tc1-like transposase DDE" evidence="1">
    <location>
        <begin position="172"/>
        <end position="308"/>
    </location>
</feature>
<accession>A0A5K7YYN3</accession>
<dbReference type="GO" id="GO:0003676">
    <property type="term" value="F:nucleic acid binding"/>
    <property type="evidence" value="ECO:0007669"/>
    <property type="project" value="InterPro"/>
</dbReference>
<dbReference type="AlphaFoldDB" id="A0A5K7YYN3"/>
<dbReference type="InterPro" id="IPR038717">
    <property type="entry name" value="Tc1-like_DDE_dom"/>
</dbReference>
<dbReference type="Gene3D" id="3.30.420.10">
    <property type="entry name" value="Ribonuclease H-like superfamily/Ribonuclease H"/>
    <property type="match status" value="1"/>
</dbReference>
<dbReference type="EMBL" id="AP021874">
    <property type="protein sequence ID" value="BBO69717.1"/>
    <property type="molecule type" value="Genomic_DNA"/>
</dbReference>
<dbReference type="InterPro" id="IPR047655">
    <property type="entry name" value="Transpos_IS630-like"/>
</dbReference>
<dbReference type="Proteomes" id="UP000427906">
    <property type="component" value="Chromosome"/>
</dbReference>
<dbReference type="Pfam" id="PF13358">
    <property type="entry name" value="DDE_3"/>
    <property type="match status" value="1"/>
</dbReference>
<dbReference type="Pfam" id="PF13518">
    <property type="entry name" value="HTH_28"/>
    <property type="match status" value="1"/>
</dbReference>
<gene>
    <name evidence="4" type="ORF">DSCA_36470</name>
</gene>
<reference evidence="4 5" key="1">
    <citation type="submission" date="2019-11" db="EMBL/GenBank/DDBJ databases">
        <title>Comparative genomics of hydrocarbon-degrading Desulfosarcina strains.</title>
        <authorList>
            <person name="Watanabe M."/>
            <person name="Kojima H."/>
            <person name="Fukui M."/>
        </authorList>
    </citation>
    <scope>NUCLEOTIDE SEQUENCE [LARGE SCALE GENOMIC DNA]</scope>
    <source>
        <strain evidence="4 5">PL12</strain>
    </source>
</reference>
<dbReference type="InterPro" id="IPR055247">
    <property type="entry name" value="InsJ-like_HTH"/>
</dbReference>
<dbReference type="PANTHER" id="PTHR46564">
    <property type="entry name" value="TRANSPOSASE"/>
    <property type="match status" value="1"/>
</dbReference>
<dbReference type="InterPro" id="IPR025959">
    <property type="entry name" value="Winged_HTH_dom"/>
</dbReference>
<name>A0A5K7YYN3_9BACT</name>
<dbReference type="InterPro" id="IPR009057">
    <property type="entry name" value="Homeodomain-like_sf"/>
</dbReference>
<evidence type="ECO:0000259" key="2">
    <source>
        <dbReference type="Pfam" id="PF13518"/>
    </source>
</evidence>
<evidence type="ECO:0000313" key="4">
    <source>
        <dbReference type="EMBL" id="BBO69717.1"/>
    </source>
</evidence>
<evidence type="ECO:0008006" key="6">
    <source>
        <dbReference type="Google" id="ProtNLM"/>
    </source>
</evidence>
<dbReference type="PANTHER" id="PTHR46564:SF1">
    <property type="entry name" value="TRANSPOSASE"/>
    <property type="match status" value="1"/>
</dbReference>
<feature type="domain" description="Insertion element IS150 protein InsJ-like helix-turn-helix" evidence="2">
    <location>
        <begin position="20"/>
        <end position="68"/>
    </location>
</feature>
<feature type="domain" description="Winged helix-turn helix" evidence="3">
    <location>
        <begin position="99"/>
        <end position="157"/>
    </location>
</feature>
<dbReference type="NCBIfam" id="NF033545">
    <property type="entry name" value="transpos_IS630"/>
    <property type="match status" value="1"/>
</dbReference>
<keyword evidence="5" id="KW-1185">Reference proteome</keyword>
<evidence type="ECO:0000259" key="3">
    <source>
        <dbReference type="Pfam" id="PF13592"/>
    </source>
</evidence>
<dbReference type="Gene3D" id="1.10.10.10">
    <property type="entry name" value="Winged helix-like DNA-binding domain superfamily/Winged helix DNA-binding domain"/>
    <property type="match status" value="1"/>
</dbReference>
<organism evidence="4 5">
    <name type="scientific">Desulfosarcina alkanivorans</name>
    <dbReference type="NCBI Taxonomy" id="571177"/>
    <lineage>
        <taxon>Bacteria</taxon>
        <taxon>Pseudomonadati</taxon>
        <taxon>Thermodesulfobacteriota</taxon>
        <taxon>Desulfobacteria</taxon>
        <taxon>Desulfobacterales</taxon>
        <taxon>Desulfosarcinaceae</taxon>
        <taxon>Desulfosarcina</taxon>
    </lineage>
</organism>
<sequence length="310" mass="36473">MEKTDTRKLKPEVQQELRNQAIRLRQAGRTYKEIGAIVGVHHTNVCKWWKAYEQGGQKAIKHKQRGRRKGTCRTLTDDQERELQRLIKDRCPDQLKLPFALWTRIAVQQFVNQLYSIQIPIRTVGEYLKRWGFTPPKPLTRAYERNPKAVQQWLDETYPTIAERAKTEQAEIHWGDETGLLNNAYYHRSYASAGKTPAIRLPAKREKISMISTVTNQGKVRFMVYENAMNLKTLIRFMTRLIKDADRKVFLILDNLRTHHSKPVREWLEGHKDAIEVFFLPSYSPELNPDEYLNRDLKLNVHKNKPARTK</sequence>
<dbReference type="SUPFAM" id="SSF46689">
    <property type="entry name" value="Homeodomain-like"/>
    <property type="match status" value="1"/>
</dbReference>
<protein>
    <recommendedName>
        <fullName evidence="6">IS630 family transposase</fullName>
    </recommendedName>
</protein>
<dbReference type="Pfam" id="PF13592">
    <property type="entry name" value="HTH_33"/>
    <property type="match status" value="1"/>
</dbReference>